<dbReference type="KEGG" id="smx:SM11_pC1745"/>
<accession>F7XDC3</accession>
<reference evidence="1 2" key="1">
    <citation type="journal article" date="2011" name="J. Biotechnol.">
        <title>The complete genome sequence of the dominant Sinorhizobium meliloti field isolate SM11 extends the S. meliloti pan-genome.</title>
        <authorList>
            <person name="Schneiker-Bekel S."/>
            <person name="Wibberg D."/>
            <person name="Bekel T."/>
            <person name="Blom J."/>
            <person name="Linke B."/>
            <person name="Neuweger H."/>
            <person name="Stiens M."/>
            <person name="Vorholter F.J."/>
            <person name="Weidner S."/>
            <person name="Goesmann A."/>
            <person name="Puhler A."/>
            <person name="Schluter A."/>
        </authorList>
    </citation>
    <scope>NUCLEOTIDE SEQUENCE [LARGE SCALE GENOMIC DNA]</scope>
    <source>
        <strain evidence="1 2">SM11</strain>
        <plasmid evidence="2">pSmeSM11c</plasmid>
    </source>
</reference>
<evidence type="ECO:0000313" key="1">
    <source>
        <dbReference type="EMBL" id="AEH82817.1"/>
    </source>
</evidence>
<dbReference type="EMBL" id="CP001831">
    <property type="protein sequence ID" value="AEH82817.1"/>
    <property type="molecule type" value="Genomic_DNA"/>
</dbReference>
<dbReference type="HOGENOM" id="CLU_3066242_0_0_5"/>
<proteinExistence type="predicted"/>
<evidence type="ECO:0000313" key="2">
    <source>
        <dbReference type="Proteomes" id="UP000009045"/>
    </source>
</evidence>
<gene>
    <name evidence="1" type="ordered locus">SM11_pC1745</name>
</gene>
<dbReference type="Proteomes" id="UP000009045">
    <property type="component" value="Plasmid pSmeSM11c"/>
</dbReference>
<organism evidence="1 2">
    <name type="scientific">Sinorhizobium meliloti (strain SM11)</name>
    <dbReference type="NCBI Taxonomy" id="707241"/>
    <lineage>
        <taxon>Bacteria</taxon>
        <taxon>Pseudomonadati</taxon>
        <taxon>Pseudomonadota</taxon>
        <taxon>Alphaproteobacteria</taxon>
        <taxon>Hyphomicrobiales</taxon>
        <taxon>Rhizobiaceae</taxon>
        <taxon>Sinorhizobium/Ensifer group</taxon>
        <taxon>Sinorhizobium</taxon>
    </lineage>
</organism>
<protein>
    <submittedName>
        <fullName evidence="1">Uncharacterized protein</fullName>
    </submittedName>
</protein>
<sequence>MDAAGQQLRCMGVAQVVEAHPRVGPLGRHSKVTAPILSTLGGLPKTFVVDELV</sequence>
<dbReference type="AlphaFoldDB" id="F7XDC3"/>
<keyword evidence="1" id="KW-0614">Plasmid</keyword>
<geneLocation type="plasmid" evidence="1 2">
    <name>pSmeSM11c</name>
</geneLocation>
<name>F7XDC3_SINMM</name>